<dbReference type="Proteomes" id="UP001153269">
    <property type="component" value="Unassembled WGS sequence"/>
</dbReference>
<dbReference type="GO" id="GO:0042796">
    <property type="term" value="P:snRNA transcription by RNA polymerase III"/>
    <property type="evidence" value="ECO:0007669"/>
    <property type="project" value="TreeGrafter"/>
</dbReference>
<evidence type="ECO:0000313" key="3">
    <source>
        <dbReference type="Proteomes" id="UP001153269"/>
    </source>
</evidence>
<comment type="caution">
    <text evidence="2">The sequence shown here is derived from an EMBL/GenBank/DDBJ whole genome shotgun (WGS) entry which is preliminary data.</text>
</comment>
<dbReference type="GO" id="GO:0042795">
    <property type="term" value="P:snRNA transcription by RNA polymerase II"/>
    <property type="evidence" value="ECO:0007669"/>
    <property type="project" value="TreeGrafter"/>
</dbReference>
<evidence type="ECO:0000256" key="1">
    <source>
        <dbReference type="SAM" id="MobiDB-lite"/>
    </source>
</evidence>
<proteinExistence type="predicted"/>
<feature type="compositionally biased region" description="Basic residues" evidence="1">
    <location>
        <begin position="309"/>
        <end position="323"/>
    </location>
</feature>
<name>A0A9N7Z9J2_PLEPL</name>
<dbReference type="GO" id="GO:0043565">
    <property type="term" value="F:sequence-specific DNA binding"/>
    <property type="evidence" value="ECO:0007669"/>
    <property type="project" value="TreeGrafter"/>
</dbReference>
<gene>
    <name evidence="2" type="ORF">PLEPLA_LOCUS43512</name>
</gene>
<feature type="compositionally biased region" description="Acidic residues" evidence="1">
    <location>
        <begin position="247"/>
        <end position="259"/>
    </location>
</feature>
<organism evidence="2 3">
    <name type="scientific">Pleuronectes platessa</name>
    <name type="common">European plaice</name>
    <dbReference type="NCBI Taxonomy" id="8262"/>
    <lineage>
        <taxon>Eukaryota</taxon>
        <taxon>Metazoa</taxon>
        <taxon>Chordata</taxon>
        <taxon>Craniata</taxon>
        <taxon>Vertebrata</taxon>
        <taxon>Euteleostomi</taxon>
        <taxon>Actinopterygii</taxon>
        <taxon>Neopterygii</taxon>
        <taxon>Teleostei</taxon>
        <taxon>Neoteleostei</taxon>
        <taxon>Acanthomorphata</taxon>
        <taxon>Carangaria</taxon>
        <taxon>Pleuronectiformes</taxon>
        <taxon>Pleuronectoidei</taxon>
        <taxon>Pleuronectidae</taxon>
        <taxon>Pleuronectes</taxon>
    </lineage>
</organism>
<dbReference type="EMBL" id="CADEAL010004269">
    <property type="protein sequence ID" value="CAB1455731.1"/>
    <property type="molecule type" value="Genomic_DNA"/>
</dbReference>
<feature type="region of interest" description="Disordered" evidence="1">
    <location>
        <begin position="234"/>
        <end position="263"/>
    </location>
</feature>
<feature type="region of interest" description="Disordered" evidence="1">
    <location>
        <begin position="277"/>
        <end position="349"/>
    </location>
</feature>
<dbReference type="InterPro" id="IPR019188">
    <property type="entry name" value="SNAPC1"/>
</dbReference>
<keyword evidence="3" id="KW-1185">Reference proteome</keyword>
<dbReference type="PANTHER" id="PTHR15131:SF3">
    <property type="entry name" value="SNRNA-ACTIVATING PROTEIN COMPLEX SUBUNIT 1"/>
    <property type="match status" value="1"/>
</dbReference>
<accession>A0A9N7Z9J2</accession>
<protein>
    <recommendedName>
        <fullName evidence="4">snRNA-activating protein complex subunit 1</fullName>
    </recommendedName>
</protein>
<dbReference type="Pfam" id="PF09808">
    <property type="entry name" value="SNAPC1"/>
    <property type="match status" value="1"/>
</dbReference>
<reference evidence="2" key="1">
    <citation type="submission" date="2020-03" db="EMBL/GenBank/DDBJ databases">
        <authorList>
            <person name="Weist P."/>
        </authorList>
    </citation>
    <scope>NUCLEOTIDE SEQUENCE</scope>
</reference>
<evidence type="ECO:0000313" key="2">
    <source>
        <dbReference type="EMBL" id="CAB1455731.1"/>
    </source>
</evidence>
<dbReference type="AlphaFoldDB" id="A0A9N7Z9J2"/>
<sequence>MPRLPPIYTEFFFHPLTEDVEELLARFQQADSVRYEVFSAIWRTMGLSDVYLGCAGVGEKKRFSRVTLATAVKYFLSPYSYQIRVGGLYLMYGFYHTQPAVPPGKIRLALQDWDQVQKFLKDTVEAGHHDVLYVYKKLVAIKAIHYTAMPHLLSFIKQRKPKKEPVCEEFLGRATAVQELVSSDFLEEMINVQAQYEKLKEGTVEVSSQVTMTQQDFASRLKDTMSEFLTWQQKMFSQNGKDKNSGDEEEEEEEKPDEESSNRARLLCSIKNKSYSGVQEVTKGRRHRQTQVVDSSRSGAEHSQETGAGHKKRPPSLRARTRQNLRVEPEKNKLNAWLLTAPERPTGDR</sequence>
<dbReference type="PANTHER" id="PTHR15131">
    <property type="entry name" value="SMALL NUCLEAR RNA ACTIVATING COMPLEX, POLYPEPTIDE 1"/>
    <property type="match status" value="1"/>
</dbReference>
<dbReference type="GO" id="GO:0019185">
    <property type="term" value="C:snRNA-activating protein complex"/>
    <property type="evidence" value="ECO:0007669"/>
    <property type="project" value="TreeGrafter"/>
</dbReference>
<evidence type="ECO:0008006" key="4">
    <source>
        <dbReference type="Google" id="ProtNLM"/>
    </source>
</evidence>